<protein>
    <recommendedName>
        <fullName evidence="6">phosphatidate cytidylyltransferase</fullName>
        <ecNumber evidence="6">2.7.7.41</ecNumber>
    </recommendedName>
    <alternativeName>
        <fullName evidence="16">CDP-diacylglycerol synthase</fullName>
    </alternativeName>
    <alternativeName>
        <fullName evidence="17">CDP-diglyceride pyrophosphorylase</fullName>
    </alternativeName>
    <alternativeName>
        <fullName evidence="18">CDP-diglyceride synthase</fullName>
    </alternativeName>
</protein>
<feature type="transmembrane region" description="Helical" evidence="20">
    <location>
        <begin position="328"/>
        <end position="350"/>
    </location>
</feature>
<evidence type="ECO:0000256" key="6">
    <source>
        <dbReference type="ARBA" id="ARBA00012487"/>
    </source>
</evidence>
<evidence type="ECO:0000256" key="20">
    <source>
        <dbReference type="SAM" id="Phobius"/>
    </source>
</evidence>
<evidence type="ECO:0000256" key="8">
    <source>
        <dbReference type="ARBA" id="ARBA00022679"/>
    </source>
</evidence>
<dbReference type="GO" id="GO:0016024">
    <property type="term" value="P:CDP-diacylglycerol biosynthetic process"/>
    <property type="evidence" value="ECO:0007669"/>
    <property type="project" value="UniProtKB-UniPathway"/>
</dbReference>
<evidence type="ECO:0000256" key="11">
    <source>
        <dbReference type="ARBA" id="ARBA00022989"/>
    </source>
</evidence>
<dbReference type="EMBL" id="HBEP01023011">
    <property type="protein sequence ID" value="CAD8494478.1"/>
    <property type="molecule type" value="Transcribed_RNA"/>
</dbReference>
<feature type="transmembrane region" description="Helical" evidence="20">
    <location>
        <begin position="252"/>
        <end position="271"/>
    </location>
</feature>
<evidence type="ECO:0000256" key="18">
    <source>
        <dbReference type="ARBA" id="ARBA00033406"/>
    </source>
</evidence>
<evidence type="ECO:0000256" key="2">
    <source>
        <dbReference type="ARBA" id="ARBA00004141"/>
    </source>
</evidence>
<feature type="transmembrane region" description="Helical" evidence="20">
    <location>
        <begin position="57"/>
        <end position="82"/>
    </location>
</feature>
<keyword evidence="8" id="KW-0808">Transferase</keyword>
<evidence type="ECO:0000256" key="9">
    <source>
        <dbReference type="ARBA" id="ARBA00022692"/>
    </source>
</evidence>
<dbReference type="PANTHER" id="PTHR13773:SF8">
    <property type="entry name" value="PHOSPHATIDATE CYTIDYLYLTRANSFERASE, PHOTORECEPTOR-SPECIFIC"/>
    <property type="match status" value="1"/>
</dbReference>
<organism evidence="21">
    <name type="scientific">Phaeocystis antarctica</name>
    <dbReference type="NCBI Taxonomy" id="33657"/>
    <lineage>
        <taxon>Eukaryota</taxon>
        <taxon>Haptista</taxon>
        <taxon>Haptophyta</taxon>
        <taxon>Prymnesiophyceae</taxon>
        <taxon>Phaeocystales</taxon>
        <taxon>Phaeocystaceae</taxon>
        <taxon>Phaeocystis</taxon>
    </lineage>
</organism>
<evidence type="ECO:0000313" key="21">
    <source>
        <dbReference type="EMBL" id="CAD8494478.1"/>
    </source>
</evidence>
<accession>A0A7S0ETK8</accession>
<dbReference type="Pfam" id="PF01148">
    <property type="entry name" value="CTP_transf_1"/>
    <property type="match status" value="1"/>
</dbReference>
<evidence type="ECO:0000256" key="10">
    <source>
        <dbReference type="ARBA" id="ARBA00022695"/>
    </source>
</evidence>
<feature type="region of interest" description="Disordered" evidence="19">
    <location>
        <begin position="1"/>
        <end position="30"/>
    </location>
</feature>
<evidence type="ECO:0000256" key="7">
    <source>
        <dbReference type="ARBA" id="ARBA00022516"/>
    </source>
</evidence>
<dbReference type="AlphaFoldDB" id="A0A7S0ETK8"/>
<evidence type="ECO:0000256" key="4">
    <source>
        <dbReference type="ARBA" id="ARBA00005189"/>
    </source>
</evidence>
<dbReference type="GO" id="GO:0005789">
    <property type="term" value="C:endoplasmic reticulum membrane"/>
    <property type="evidence" value="ECO:0007669"/>
    <property type="project" value="TreeGrafter"/>
</dbReference>
<reference evidence="21" key="1">
    <citation type="submission" date="2021-01" db="EMBL/GenBank/DDBJ databases">
        <authorList>
            <person name="Corre E."/>
            <person name="Pelletier E."/>
            <person name="Niang G."/>
            <person name="Scheremetjew M."/>
            <person name="Finn R."/>
            <person name="Kale V."/>
            <person name="Holt S."/>
            <person name="Cochrane G."/>
            <person name="Meng A."/>
            <person name="Brown T."/>
            <person name="Cohen L."/>
        </authorList>
    </citation>
    <scope>NUCLEOTIDE SEQUENCE</scope>
    <source>
        <strain evidence="21">CCMP1374</strain>
    </source>
</reference>
<evidence type="ECO:0000256" key="15">
    <source>
        <dbReference type="ARBA" id="ARBA00023264"/>
    </source>
</evidence>
<sequence length="434" mass="47614">MAPSLRNRKPLKQAETGSDTDAGDDTLDEHSAASAPAAKGAAHSKGEGKLQKVVKRLFFGTLLLVTLCVIVASGHLATLALVQVVQIMMFRELVNVRYSARKFADVPLFRTMQWGWFYTCMLYSYGHAVNTNARLYSLIASPTIAALLSYVEIVCMGLYSVLLVTTVLSLTKGYYKYQMGQLAWTMAICLITVGQVTSFMQNIFNGLFWFLFPVALVICNDSCAYFCGMAFGRKFTKRVFLALSPNKTWEGFVGGGVCTVIFAFILPLAFVRMKFLICPAEHISMDYPGSLVFGMDCKPPLVFVPVPYALPRPVATLVGVDQLTLLPIQLHALALGLFASVVAPFGGFFASGIKRAYGLNDFAALIPGHGGVFDRVDCQLIMGLAMQIYHSTFIGTGAISLARVMTLAWQLSTEDQLDMYHQFSAHLKQHGHID</sequence>
<evidence type="ECO:0000256" key="5">
    <source>
        <dbReference type="ARBA" id="ARBA00010185"/>
    </source>
</evidence>
<keyword evidence="15" id="KW-1208">Phospholipid metabolism</keyword>
<evidence type="ECO:0000256" key="1">
    <source>
        <dbReference type="ARBA" id="ARBA00001698"/>
    </source>
</evidence>
<evidence type="ECO:0000256" key="12">
    <source>
        <dbReference type="ARBA" id="ARBA00023098"/>
    </source>
</evidence>
<keyword evidence="10" id="KW-0548">Nucleotidyltransferase</keyword>
<dbReference type="InterPro" id="IPR016720">
    <property type="entry name" value="PC_Trfase_euk"/>
</dbReference>
<comment type="pathway">
    <text evidence="3">Phospholipid metabolism; CDP-diacylglycerol biosynthesis; CDP-diacylglycerol from sn-glycerol 3-phosphate: step 3/3.</text>
</comment>
<feature type="transmembrane region" description="Helical" evidence="20">
    <location>
        <begin position="182"/>
        <end position="201"/>
    </location>
</feature>
<keyword evidence="7" id="KW-0444">Lipid biosynthesis</keyword>
<evidence type="ECO:0000256" key="17">
    <source>
        <dbReference type="ARBA" id="ARBA00032396"/>
    </source>
</evidence>
<dbReference type="GO" id="GO:0004605">
    <property type="term" value="F:phosphatidate cytidylyltransferase activity"/>
    <property type="evidence" value="ECO:0007669"/>
    <property type="project" value="UniProtKB-EC"/>
</dbReference>
<feature type="transmembrane region" description="Helical" evidence="20">
    <location>
        <begin position="207"/>
        <end position="231"/>
    </location>
</feature>
<feature type="transmembrane region" description="Helical" evidence="20">
    <location>
        <begin position="144"/>
        <end position="170"/>
    </location>
</feature>
<evidence type="ECO:0000256" key="19">
    <source>
        <dbReference type="SAM" id="MobiDB-lite"/>
    </source>
</evidence>
<comment type="pathway">
    <text evidence="4">Lipid metabolism.</text>
</comment>
<keyword evidence="13 20" id="KW-0472">Membrane</keyword>
<evidence type="ECO:0000256" key="13">
    <source>
        <dbReference type="ARBA" id="ARBA00023136"/>
    </source>
</evidence>
<dbReference type="UniPathway" id="UPA00557">
    <property type="reaction ID" value="UER00614"/>
</dbReference>
<keyword evidence="9 20" id="KW-0812">Transmembrane</keyword>
<keyword evidence="12" id="KW-0443">Lipid metabolism</keyword>
<evidence type="ECO:0000256" key="14">
    <source>
        <dbReference type="ARBA" id="ARBA00023209"/>
    </source>
</evidence>
<comment type="catalytic activity">
    <reaction evidence="1">
        <text>a 1,2-diacyl-sn-glycero-3-phosphate + CTP + H(+) = a CDP-1,2-diacyl-sn-glycerol + diphosphate</text>
        <dbReference type="Rhea" id="RHEA:16229"/>
        <dbReference type="ChEBI" id="CHEBI:15378"/>
        <dbReference type="ChEBI" id="CHEBI:33019"/>
        <dbReference type="ChEBI" id="CHEBI:37563"/>
        <dbReference type="ChEBI" id="CHEBI:58332"/>
        <dbReference type="ChEBI" id="CHEBI:58608"/>
        <dbReference type="EC" id="2.7.7.41"/>
    </reaction>
</comment>
<comment type="similarity">
    <text evidence="5">Belongs to the CDS family.</text>
</comment>
<evidence type="ECO:0000256" key="3">
    <source>
        <dbReference type="ARBA" id="ARBA00005119"/>
    </source>
</evidence>
<comment type="subcellular location">
    <subcellularLocation>
        <location evidence="2">Membrane</location>
        <topology evidence="2">Multi-pass membrane protein</topology>
    </subcellularLocation>
</comment>
<proteinExistence type="inferred from homology"/>
<keyword evidence="11 20" id="KW-1133">Transmembrane helix</keyword>
<dbReference type="PANTHER" id="PTHR13773">
    <property type="entry name" value="PHOSPHATIDATE CYTIDYLYLTRANSFERASE"/>
    <property type="match status" value="1"/>
</dbReference>
<feature type="compositionally biased region" description="Basic residues" evidence="19">
    <location>
        <begin position="1"/>
        <end position="11"/>
    </location>
</feature>
<evidence type="ECO:0000256" key="16">
    <source>
        <dbReference type="ARBA" id="ARBA00029893"/>
    </source>
</evidence>
<dbReference type="EC" id="2.7.7.41" evidence="6"/>
<gene>
    <name evidence="21" type="ORF">PANT1444_LOCUS13001</name>
</gene>
<keyword evidence="14" id="KW-0594">Phospholipid biosynthesis</keyword>
<name>A0A7S0ETK8_9EUKA</name>